<gene>
    <name evidence="2" type="ORF">M9458_025202</name>
</gene>
<dbReference type="AlphaFoldDB" id="A0ABD0Q0E4"/>
<feature type="compositionally biased region" description="Polar residues" evidence="1">
    <location>
        <begin position="40"/>
        <end position="50"/>
    </location>
</feature>
<comment type="caution">
    <text evidence="2">The sequence shown here is derived from an EMBL/GenBank/DDBJ whole genome shotgun (WGS) entry which is preliminary data.</text>
</comment>
<evidence type="ECO:0000313" key="3">
    <source>
        <dbReference type="Proteomes" id="UP001529510"/>
    </source>
</evidence>
<evidence type="ECO:0000313" key="2">
    <source>
        <dbReference type="EMBL" id="KAL0179760.1"/>
    </source>
</evidence>
<accession>A0ABD0Q0E4</accession>
<organism evidence="2 3">
    <name type="scientific">Cirrhinus mrigala</name>
    <name type="common">Mrigala</name>
    <dbReference type="NCBI Taxonomy" id="683832"/>
    <lineage>
        <taxon>Eukaryota</taxon>
        <taxon>Metazoa</taxon>
        <taxon>Chordata</taxon>
        <taxon>Craniata</taxon>
        <taxon>Vertebrata</taxon>
        <taxon>Euteleostomi</taxon>
        <taxon>Actinopterygii</taxon>
        <taxon>Neopterygii</taxon>
        <taxon>Teleostei</taxon>
        <taxon>Ostariophysi</taxon>
        <taxon>Cypriniformes</taxon>
        <taxon>Cyprinidae</taxon>
        <taxon>Labeoninae</taxon>
        <taxon>Labeonini</taxon>
        <taxon>Cirrhinus</taxon>
    </lineage>
</organism>
<protein>
    <submittedName>
        <fullName evidence="2">Uncharacterized protein</fullName>
    </submittedName>
</protein>
<feature type="non-terminal residue" evidence="2">
    <location>
        <position position="1"/>
    </location>
</feature>
<dbReference type="EMBL" id="JAMKFB020000012">
    <property type="protein sequence ID" value="KAL0179760.1"/>
    <property type="molecule type" value="Genomic_DNA"/>
</dbReference>
<proteinExistence type="predicted"/>
<evidence type="ECO:0000256" key="1">
    <source>
        <dbReference type="SAM" id="MobiDB-lite"/>
    </source>
</evidence>
<feature type="non-terminal residue" evidence="2">
    <location>
        <position position="50"/>
    </location>
</feature>
<reference evidence="2 3" key="1">
    <citation type="submission" date="2024-05" db="EMBL/GenBank/DDBJ databases">
        <title>Genome sequencing and assembly of Indian major carp, Cirrhinus mrigala (Hamilton, 1822).</title>
        <authorList>
            <person name="Mohindra V."/>
            <person name="Chowdhury L.M."/>
            <person name="Lal K."/>
            <person name="Jena J.K."/>
        </authorList>
    </citation>
    <scope>NUCLEOTIDE SEQUENCE [LARGE SCALE GENOMIC DNA]</scope>
    <source>
        <strain evidence="2">CM1030</strain>
        <tissue evidence="2">Blood</tissue>
    </source>
</reference>
<keyword evidence="3" id="KW-1185">Reference proteome</keyword>
<dbReference type="Proteomes" id="UP001529510">
    <property type="component" value="Unassembled WGS sequence"/>
</dbReference>
<feature type="region of interest" description="Disordered" evidence="1">
    <location>
        <begin position="27"/>
        <end position="50"/>
    </location>
</feature>
<sequence length="50" mass="5103">PALIHSGSSGNFISQDLLSCLHLSRSGTPGKTAGSWAGEIQSSTAETQDT</sequence>
<name>A0ABD0Q0E4_CIRMR</name>